<accession>A0A016W2U3</accession>
<evidence type="ECO:0000313" key="2">
    <source>
        <dbReference type="EMBL" id="EYC33582.1"/>
    </source>
</evidence>
<sequence>MPLNASRRFHSNQRSELSQQPHAALSECADEEVQVKLFPPDLPDGTPDSGQLTNPGGYREMVLVAVK</sequence>
<protein>
    <submittedName>
        <fullName evidence="2">Uncharacterized protein</fullName>
    </submittedName>
</protein>
<proteinExistence type="predicted"/>
<feature type="compositionally biased region" description="Polar residues" evidence="1">
    <location>
        <begin position="12"/>
        <end position="21"/>
    </location>
</feature>
<dbReference type="Proteomes" id="UP000024635">
    <property type="component" value="Unassembled WGS sequence"/>
</dbReference>
<dbReference type="EMBL" id="JARK01001338">
    <property type="protein sequence ID" value="EYC33582.1"/>
    <property type="molecule type" value="Genomic_DNA"/>
</dbReference>
<evidence type="ECO:0000313" key="3">
    <source>
        <dbReference type="Proteomes" id="UP000024635"/>
    </source>
</evidence>
<organism evidence="2 3">
    <name type="scientific">Ancylostoma ceylanicum</name>
    <dbReference type="NCBI Taxonomy" id="53326"/>
    <lineage>
        <taxon>Eukaryota</taxon>
        <taxon>Metazoa</taxon>
        <taxon>Ecdysozoa</taxon>
        <taxon>Nematoda</taxon>
        <taxon>Chromadorea</taxon>
        <taxon>Rhabditida</taxon>
        <taxon>Rhabditina</taxon>
        <taxon>Rhabditomorpha</taxon>
        <taxon>Strongyloidea</taxon>
        <taxon>Ancylostomatidae</taxon>
        <taxon>Ancylostomatinae</taxon>
        <taxon>Ancylostoma</taxon>
    </lineage>
</organism>
<evidence type="ECO:0000256" key="1">
    <source>
        <dbReference type="SAM" id="MobiDB-lite"/>
    </source>
</evidence>
<feature type="region of interest" description="Disordered" evidence="1">
    <location>
        <begin position="1"/>
        <end position="28"/>
    </location>
</feature>
<gene>
    <name evidence="2" type="primary">Acey_s0002.g878</name>
    <name evidence="2" type="ORF">Y032_0002g878</name>
</gene>
<keyword evidence="3" id="KW-1185">Reference proteome</keyword>
<name>A0A016W2U3_9BILA</name>
<dbReference type="AlphaFoldDB" id="A0A016W2U3"/>
<reference evidence="3" key="1">
    <citation type="journal article" date="2015" name="Nat. Genet.">
        <title>The genome and transcriptome of the zoonotic hookworm Ancylostoma ceylanicum identify infection-specific gene families.</title>
        <authorList>
            <person name="Schwarz E.M."/>
            <person name="Hu Y."/>
            <person name="Antoshechkin I."/>
            <person name="Miller M.M."/>
            <person name="Sternberg P.W."/>
            <person name="Aroian R.V."/>
        </authorList>
    </citation>
    <scope>NUCLEOTIDE SEQUENCE</scope>
    <source>
        <strain evidence="3">HY135</strain>
    </source>
</reference>
<comment type="caution">
    <text evidence="2">The sequence shown here is derived from an EMBL/GenBank/DDBJ whole genome shotgun (WGS) entry which is preliminary data.</text>
</comment>